<proteinExistence type="inferred from homology"/>
<comment type="caution">
    <text evidence="6">The sequence shown here is derived from an EMBL/GenBank/DDBJ whole genome shotgun (WGS) entry which is preliminary data.</text>
</comment>
<feature type="domain" description="Ner winged helix-turn-helix DNA-binding" evidence="5">
    <location>
        <begin position="2"/>
        <end position="62"/>
    </location>
</feature>
<gene>
    <name evidence="6" type="ORF">DJFAAGMI_04175</name>
</gene>
<keyword evidence="7" id="KW-1185">Reference proteome</keyword>
<keyword evidence="2" id="KW-0805">Transcription regulation</keyword>
<evidence type="ECO:0000313" key="6">
    <source>
        <dbReference type="EMBL" id="MBS3021403.1"/>
    </source>
</evidence>
<dbReference type="InterPro" id="IPR038722">
    <property type="entry name" value="Ner_HTH_dom"/>
</dbReference>
<evidence type="ECO:0000313" key="7">
    <source>
        <dbReference type="Proteomes" id="UP001647436"/>
    </source>
</evidence>
<reference evidence="6 7" key="1">
    <citation type="submission" date="2020-03" db="EMBL/GenBank/DDBJ databases">
        <title>The role of nitrogen metabolism on polyethylene biodegradation.</title>
        <authorList>
            <person name="Peixoto J."/>
            <person name="Vizzotto C.S."/>
            <person name="Ramos A."/>
            <person name="Alves G."/>
            <person name="Steindorff A."/>
            <person name="Kruger R."/>
        </authorList>
    </citation>
    <scope>NUCLEOTIDE SEQUENCE [LARGE SCALE GENOMIC DNA]</scope>
    <source>
        <strain evidence="6 7">PE63</strain>
    </source>
</reference>
<dbReference type="Pfam" id="PF13693">
    <property type="entry name" value="HTH_35"/>
    <property type="match status" value="1"/>
</dbReference>
<protein>
    <recommendedName>
        <fullName evidence="5">Ner winged helix-turn-helix DNA-binding domain-containing protein</fullName>
    </recommendedName>
</protein>
<dbReference type="InterPro" id="IPR010982">
    <property type="entry name" value="Lambda_DNA-bd_dom_sf"/>
</dbReference>
<keyword evidence="3" id="KW-0238">DNA-binding</keyword>
<comment type="similarity">
    <text evidence="1">Belongs to the ner transcriptional regulatory family.</text>
</comment>
<name>A0ABS5LY07_9BURK</name>
<evidence type="ECO:0000256" key="1">
    <source>
        <dbReference type="ARBA" id="ARBA00006157"/>
    </source>
</evidence>
<sequence length="67" mass="7501">MRGTTPAAMADQLSLSRMTVSNVIHGRSTSRRVADAIANLIEQPVNRIWPGQYEPHRMNKLKRGGEK</sequence>
<dbReference type="SUPFAM" id="SSF47413">
    <property type="entry name" value="lambda repressor-like DNA-binding domains"/>
    <property type="match status" value="1"/>
</dbReference>
<dbReference type="Gene3D" id="1.10.260.40">
    <property type="entry name" value="lambda repressor-like DNA-binding domains"/>
    <property type="match status" value="1"/>
</dbReference>
<dbReference type="EMBL" id="JAANES010000006">
    <property type="protein sequence ID" value="MBS3021403.1"/>
    <property type="molecule type" value="Genomic_DNA"/>
</dbReference>
<evidence type="ECO:0000259" key="5">
    <source>
        <dbReference type="Pfam" id="PF13693"/>
    </source>
</evidence>
<organism evidence="6 7">
    <name type="scientific">Comamonas brasiliensis</name>
    <dbReference type="NCBI Taxonomy" id="1812482"/>
    <lineage>
        <taxon>Bacteria</taxon>
        <taxon>Pseudomonadati</taxon>
        <taxon>Pseudomonadota</taxon>
        <taxon>Betaproteobacteria</taxon>
        <taxon>Burkholderiales</taxon>
        <taxon>Comamonadaceae</taxon>
        <taxon>Comamonas</taxon>
    </lineage>
</organism>
<dbReference type="Proteomes" id="UP001647436">
    <property type="component" value="Unassembled WGS sequence"/>
</dbReference>
<accession>A0ABS5LY07</accession>
<evidence type="ECO:0000256" key="3">
    <source>
        <dbReference type="ARBA" id="ARBA00023125"/>
    </source>
</evidence>
<evidence type="ECO:0000256" key="2">
    <source>
        <dbReference type="ARBA" id="ARBA00023015"/>
    </source>
</evidence>
<evidence type="ECO:0000256" key="4">
    <source>
        <dbReference type="ARBA" id="ARBA00023163"/>
    </source>
</evidence>
<keyword evidence="4" id="KW-0804">Transcription</keyword>